<dbReference type="PANTHER" id="PTHR36153:SF1">
    <property type="entry name" value="TYPE VI SECRETION SYSTEM COMPONENT TSSM1"/>
    <property type="match status" value="1"/>
</dbReference>
<keyword evidence="1" id="KW-1133">Transmembrane helix</keyword>
<dbReference type="SUPFAM" id="SSF52540">
    <property type="entry name" value="P-loop containing nucleoside triphosphate hydrolases"/>
    <property type="match status" value="1"/>
</dbReference>
<evidence type="ECO:0000313" key="6">
    <source>
        <dbReference type="Proteomes" id="UP000199391"/>
    </source>
</evidence>
<dbReference type="InterPro" id="IPR009612">
    <property type="entry name" value="IcmF-rel"/>
</dbReference>
<evidence type="ECO:0000259" key="3">
    <source>
        <dbReference type="Pfam" id="PF06761"/>
    </source>
</evidence>
<dbReference type="PANTHER" id="PTHR36153">
    <property type="entry name" value="INNER MEMBRANE PROTEIN-RELATED"/>
    <property type="match status" value="1"/>
</dbReference>
<name>A0A1I7L5A3_9BURK</name>
<protein>
    <submittedName>
        <fullName evidence="5">Type VI secretion system protein ImpL</fullName>
    </submittedName>
</protein>
<proteinExistence type="predicted"/>
<evidence type="ECO:0000313" key="5">
    <source>
        <dbReference type="EMBL" id="SFV04684.1"/>
    </source>
</evidence>
<dbReference type="NCBIfam" id="TIGR03348">
    <property type="entry name" value="VI_IcmF"/>
    <property type="match status" value="1"/>
</dbReference>
<dbReference type="Pfam" id="PF14331">
    <property type="entry name" value="IcmF-related_N"/>
    <property type="match status" value="1"/>
</dbReference>
<keyword evidence="1" id="KW-0472">Membrane</keyword>
<accession>A0A1I7L5A3</accession>
<dbReference type="OrthoDB" id="9758229at2"/>
<feature type="domain" description="Type VI secretion system component TssM1 N-terminal" evidence="4">
    <location>
        <begin position="200"/>
        <end position="458"/>
    </location>
</feature>
<dbReference type="AlphaFoldDB" id="A0A1I7L5A3"/>
<dbReference type="Pfam" id="PF06744">
    <property type="entry name" value="IcmF_C"/>
    <property type="match status" value="1"/>
</dbReference>
<dbReference type="InterPro" id="IPR010623">
    <property type="entry name" value="IcmF_C"/>
</dbReference>
<keyword evidence="6" id="KW-1185">Reference proteome</keyword>
<dbReference type="InterPro" id="IPR017731">
    <property type="entry name" value="TssM1-like"/>
</dbReference>
<feature type="transmembrane region" description="Helical" evidence="1">
    <location>
        <begin position="453"/>
        <end position="475"/>
    </location>
</feature>
<evidence type="ECO:0000259" key="4">
    <source>
        <dbReference type="Pfam" id="PF14331"/>
    </source>
</evidence>
<organism evidence="5 6">
    <name type="scientific">Pseudoduganella namucuonensis</name>
    <dbReference type="NCBI Taxonomy" id="1035707"/>
    <lineage>
        <taxon>Bacteria</taxon>
        <taxon>Pseudomonadati</taxon>
        <taxon>Pseudomonadota</taxon>
        <taxon>Betaproteobacteria</taxon>
        <taxon>Burkholderiales</taxon>
        <taxon>Oxalobacteraceae</taxon>
        <taxon>Telluria group</taxon>
        <taxon>Pseudoduganella</taxon>
    </lineage>
</organism>
<dbReference type="InterPro" id="IPR025743">
    <property type="entry name" value="TssM1_N"/>
</dbReference>
<feature type="domain" description="Type VI secretion system IcmF C-terminal" evidence="2">
    <location>
        <begin position="1062"/>
        <end position="1166"/>
    </location>
</feature>
<evidence type="ECO:0000256" key="1">
    <source>
        <dbReference type="SAM" id="Phobius"/>
    </source>
</evidence>
<dbReference type="InterPro" id="IPR053156">
    <property type="entry name" value="T6SS_TssM-like"/>
</dbReference>
<feature type="domain" description="IcmF-related" evidence="3">
    <location>
        <begin position="508"/>
        <end position="813"/>
    </location>
</feature>
<dbReference type="InterPro" id="IPR027417">
    <property type="entry name" value="P-loop_NTPase"/>
</dbReference>
<dbReference type="Proteomes" id="UP000199391">
    <property type="component" value="Unassembled WGS sequence"/>
</dbReference>
<feature type="transmembrane region" description="Helical" evidence="1">
    <location>
        <begin position="12"/>
        <end position="29"/>
    </location>
</feature>
<feature type="transmembrane region" description="Helical" evidence="1">
    <location>
        <begin position="49"/>
        <end position="68"/>
    </location>
</feature>
<sequence>MIKRFFNWLIKPPVLTFIGVLLLSLIVWFEAPLLAFDGKEPFADSGVRWFIIWMLFLAWACWFGWKIVSAKLANRRLMKSVAGEPNGAPAPAPGQKETAAEMALLAKRLQEAMAVLKKSRVGGGSAGLYQLPWYMFVGAPGSGKTTALVHSGLKFPLSDTHGKGAIGGVGGTRNCDWWFTDEAVLLDTAGRYTTQDSYTEVDKAAWKGFLQLLRKHRGRRPINGVIVALSVADLLQQGEVARRAQALAIRARIQELHEQLGIRFPVYVIVTKCDLLAGFVEFFDNLGRDDRTQVWGVTFPLAAEEQADAGLKSFPTEFDALQAQLQGRLLERMQQERDIQRRALMYNFPQQFAAIGDVLEAFLTDVFEATSYEQPALVRGVYFTSGTQEGSPIDRVMSTLAASFGLDRKVLPANAFGGRSYFITRLLREVIFQEKDLAGANLKLERNRRLLQWGAMALTAIMLVLVSAGLLGSYVRNRSYVDDVAARTLEIDRLARALPKDPSPLAALPLLNALRDIPGGYDDRGADVPFSMGMGLYQGGKLGEGSIVAYHRVLREALLPRILDQMETQLRRGPANNAEYLYELLRVYLMLGERNHLDPAAVRAWLEYDWARSLPEANEPQRQDLSRHVAAMLDPDSQAEAPPQLDAKLIAQVRLALAKMPMGERVYTRLKRELVASGLPDFDVTAVAGRDAAVVLTRQSGQPLTRGIPGAFTLAGYRKFTEQIDAAIADVVKDSWVLDQREAVTTPADAAQMKAAVQQMYYEDYIRQWDALLADVTLAPFTTLDQAARVIASVSGQESPLRKFLQAAVKQTRLDKVKSTISAVDAAASTVKQLGDAAKKRLESALNTGVPDVLPAETQPVNPVDQHFAPLHKMVEAGAIGTVTGLDNLLLKLKDVAAYFDAANSARAAGQPAPPADALAKLRRDADSLPPPLSALARNVDTAGSGLTLGTERDRLDALWKTGPALFCRAAIAGRYPVARKAALESTPDDFGRFFAPGGMADDFFQKHLANYVDTSGAQWRWRTVNNVSLGMGQDVLNEFQRAAQIRDKFFGGGGKLASVRFDLKPLAADASFTRVALDVDGQVLAFAPKAPQGAATFQIPSGKGVNGVRFDVAPAGVTELRTEGPWAWFRMLDKAVLEPSAQGERYKLTFDLEGRKMIYELTASSVNNPFRRDGVDQFRCLESL</sequence>
<reference evidence="6" key="1">
    <citation type="submission" date="2016-10" db="EMBL/GenBank/DDBJ databases">
        <authorList>
            <person name="Varghese N."/>
            <person name="Submissions S."/>
        </authorList>
    </citation>
    <scope>NUCLEOTIDE SEQUENCE [LARGE SCALE GENOMIC DNA]</scope>
    <source>
        <strain evidence="6">CGMCC 1.11014</strain>
    </source>
</reference>
<evidence type="ECO:0000259" key="2">
    <source>
        <dbReference type="Pfam" id="PF06744"/>
    </source>
</evidence>
<gene>
    <name evidence="5" type="ORF">SAMN05216552_102331</name>
</gene>
<dbReference type="Pfam" id="PF06761">
    <property type="entry name" value="IcmF-related"/>
    <property type="match status" value="1"/>
</dbReference>
<dbReference type="EMBL" id="FPBO01000023">
    <property type="protein sequence ID" value="SFV04684.1"/>
    <property type="molecule type" value="Genomic_DNA"/>
</dbReference>
<keyword evidence="1" id="KW-0812">Transmembrane</keyword>
<dbReference type="RefSeq" id="WP_093557687.1">
    <property type="nucleotide sequence ID" value="NZ_FPBO01000023.1"/>
</dbReference>
<dbReference type="STRING" id="1035707.SAMN05216552_102331"/>